<protein>
    <submittedName>
        <fullName evidence="1">Uncharacterized protein</fullName>
    </submittedName>
</protein>
<dbReference type="Proteomes" id="UP000057981">
    <property type="component" value="Chromosome"/>
</dbReference>
<sequence>MIVEQKKQVLIRVNKTAIENTKKGIVDKLDLLNDFVKFTETILKTSFTDNEKSNLKDEGIIFVKQWIKPKFKFPDADEVFNLQALGIDLKTIETYWKKNNRSWIGLSPELDKGKFAIKDLDKLPEVRRHYYYASNDKQIDAFNEAKEVCKHLNTLLGLNLITHGQSEIINYFKNIRYGTENNIHSTKGESKFYPNELGVLKQ</sequence>
<evidence type="ECO:0000313" key="2">
    <source>
        <dbReference type="Proteomes" id="UP000057981"/>
    </source>
</evidence>
<dbReference type="STRING" id="1736674.APS56_04085"/>
<accession>A0A0P0D6P0</accession>
<dbReference type="KEGG" id="ahz:APS56_04085"/>
<organism evidence="1 2">
    <name type="scientific">Pseudalgibacter alginicilyticus</name>
    <dbReference type="NCBI Taxonomy" id="1736674"/>
    <lineage>
        <taxon>Bacteria</taxon>
        <taxon>Pseudomonadati</taxon>
        <taxon>Bacteroidota</taxon>
        <taxon>Flavobacteriia</taxon>
        <taxon>Flavobacteriales</taxon>
        <taxon>Flavobacteriaceae</taxon>
        <taxon>Pseudalgibacter</taxon>
    </lineage>
</organism>
<dbReference type="EMBL" id="CP012898">
    <property type="protein sequence ID" value="ALJ04367.1"/>
    <property type="molecule type" value="Genomic_DNA"/>
</dbReference>
<dbReference type="RefSeq" id="WP_054725014.1">
    <property type="nucleotide sequence ID" value="NZ_CP012898.1"/>
</dbReference>
<keyword evidence="2" id="KW-1185">Reference proteome</keyword>
<proteinExistence type="predicted"/>
<reference evidence="1 2" key="1">
    <citation type="submission" date="2015-10" db="EMBL/GenBank/DDBJ databases">
        <authorList>
            <person name="Gilbert D.G."/>
        </authorList>
    </citation>
    <scope>NUCLEOTIDE SEQUENCE [LARGE SCALE GENOMIC DNA]</scope>
    <source>
        <strain evidence="2">HZ-22</strain>
    </source>
</reference>
<dbReference type="AlphaFoldDB" id="A0A0P0D6P0"/>
<evidence type="ECO:0000313" key="1">
    <source>
        <dbReference type="EMBL" id="ALJ04367.1"/>
    </source>
</evidence>
<dbReference type="OrthoDB" id="1441700at2"/>
<name>A0A0P0D6P0_9FLAO</name>
<gene>
    <name evidence="1" type="ORF">APS56_04085</name>
</gene>